<organism evidence="1 2">
    <name type="scientific">Planococcus wigleyi</name>
    <dbReference type="NCBI Taxonomy" id="2762216"/>
    <lineage>
        <taxon>Bacteria</taxon>
        <taxon>Bacillati</taxon>
        <taxon>Bacillota</taxon>
        <taxon>Bacilli</taxon>
        <taxon>Bacillales</taxon>
        <taxon>Caryophanaceae</taxon>
        <taxon>Planococcus</taxon>
    </lineage>
</organism>
<sequence>MKMVQIPESKFTDKRETIIQGLVEKNVFKINGRQLYETSLYELMKTYTETDQAG</sequence>
<reference evidence="1 2" key="1">
    <citation type="submission" date="2020-08" db="EMBL/GenBank/DDBJ databases">
        <title>A Genomic Blueprint of the Chicken Gut Microbiome.</title>
        <authorList>
            <person name="Gilroy R."/>
            <person name="Ravi A."/>
            <person name="Getino M."/>
            <person name="Pursley I."/>
            <person name="Horton D.L."/>
            <person name="Alikhan N.-F."/>
            <person name="Baker D."/>
            <person name="Gharbi K."/>
            <person name="Hall N."/>
            <person name="Watson M."/>
            <person name="Adriaenssens E.M."/>
            <person name="Foster-Nyarko E."/>
            <person name="Jarju S."/>
            <person name="Secka A."/>
            <person name="Antonio M."/>
            <person name="Oren A."/>
            <person name="Chaudhuri R."/>
            <person name="La Ragione R.M."/>
            <person name="Hildebrand F."/>
            <person name="Pallen M.J."/>
        </authorList>
    </citation>
    <scope>NUCLEOTIDE SEQUENCE [LARGE SCALE GENOMIC DNA]</scope>
    <source>
        <strain evidence="1 2">Sa1BUA13</strain>
    </source>
</reference>
<keyword evidence="2" id="KW-1185">Reference proteome</keyword>
<accession>A0ABR8WHU4</accession>
<dbReference type="EMBL" id="JACSPU010000008">
    <property type="protein sequence ID" value="MBD8016630.1"/>
    <property type="molecule type" value="Genomic_DNA"/>
</dbReference>
<proteinExistence type="predicted"/>
<evidence type="ECO:0000313" key="2">
    <source>
        <dbReference type="Proteomes" id="UP000658980"/>
    </source>
</evidence>
<protein>
    <submittedName>
        <fullName evidence="1">Fur-regulated basic protein FbpA</fullName>
    </submittedName>
</protein>
<evidence type="ECO:0000313" key="1">
    <source>
        <dbReference type="EMBL" id="MBD8016630.1"/>
    </source>
</evidence>
<name>A0ABR8WHU4_9BACL</name>
<comment type="caution">
    <text evidence="1">The sequence shown here is derived from an EMBL/GenBank/DDBJ whole genome shotgun (WGS) entry which is preliminary data.</text>
</comment>
<gene>
    <name evidence="1" type="primary">fbpA</name>
    <name evidence="1" type="ORF">H9630_17645</name>
</gene>
<dbReference type="Pfam" id="PF13076">
    <property type="entry name" value="Fur_reg_FbpA"/>
    <property type="match status" value="1"/>
</dbReference>
<dbReference type="InterPro" id="IPR025072">
    <property type="entry name" value="Fur_reg_FbpA"/>
</dbReference>
<dbReference type="RefSeq" id="WP_191716808.1">
    <property type="nucleotide sequence ID" value="NZ_JACSPU010000008.1"/>
</dbReference>
<dbReference type="Proteomes" id="UP000658980">
    <property type="component" value="Unassembled WGS sequence"/>
</dbReference>